<reference evidence="3 6" key="2">
    <citation type="submission" date="2019-04" db="EMBL/GenBank/DDBJ databases">
        <title>Isolation and culture of sulfate reducing bacteria from the cold seep of the South China Sea.</title>
        <authorList>
            <person name="Sun C."/>
            <person name="Liu R."/>
        </authorList>
    </citation>
    <scope>NUCLEOTIDE SEQUENCE [LARGE SCALE GENOMIC DNA]</scope>
    <source>
        <strain evidence="3 6">CS1</strain>
    </source>
</reference>
<dbReference type="OrthoDB" id="5290448at2"/>
<dbReference type="PANTHER" id="PTHR42760">
    <property type="entry name" value="SHORT-CHAIN DEHYDROGENASES/REDUCTASES FAMILY MEMBER"/>
    <property type="match status" value="1"/>
</dbReference>
<evidence type="ECO:0000313" key="4">
    <source>
        <dbReference type="EMBL" id="TVM36141.1"/>
    </source>
</evidence>
<dbReference type="InterPro" id="IPR002347">
    <property type="entry name" value="SDR_fam"/>
</dbReference>
<gene>
    <name evidence="4" type="ORF">DQK91_05255</name>
    <name evidence="3" type="ORF">E8L03_13180</name>
</gene>
<dbReference type="PRINTS" id="PR00081">
    <property type="entry name" value="GDHRDH"/>
</dbReference>
<proteinExistence type="inferred from homology"/>
<dbReference type="GO" id="GO:0016616">
    <property type="term" value="F:oxidoreductase activity, acting on the CH-OH group of donors, NAD or NADP as acceptor"/>
    <property type="evidence" value="ECO:0007669"/>
    <property type="project" value="TreeGrafter"/>
</dbReference>
<dbReference type="NCBIfam" id="NF005559">
    <property type="entry name" value="PRK07231.1"/>
    <property type="match status" value="1"/>
</dbReference>
<dbReference type="EMBL" id="CP039543">
    <property type="protein sequence ID" value="QJT11333.1"/>
    <property type="molecule type" value="Genomic_DNA"/>
</dbReference>
<accession>A0A6P1ZK83</accession>
<dbReference type="Gene3D" id="3.40.50.720">
    <property type="entry name" value="NAD(P)-binding Rossmann-like Domain"/>
    <property type="match status" value="1"/>
</dbReference>
<evidence type="ECO:0000313" key="5">
    <source>
        <dbReference type="Proteomes" id="UP000434052"/>
    </source>
</evidence>
<reference evidence="4 5" key="1">
    <citation type="submission" date="2018-06" db="EMBL/GenBank/DDBJ databases">
        <title>Complete genome of Desulfovibrio marinus P48SEP.</title>
        <authorList>
            <person name="Crispim J.S."/>
            <person name="Vidigal P.M.P."/>
            <person name="Silva L.C.F."/>
            <person name="Araujo L.C."/>
            <person name="Laguardia C.N."/>
            <person name="Dias R.S."/>
            <person name="Sousa M.P."/>
            <person name="Paula S.O."/>
            <person name="Silva C."/>
        </authorList>
    </citation>
    <scope>NUCLEOTIDE SEQUENCE [LARGE SCALE GENOMIC DNA]</scope>
    <source>
        <strain evidence="4 5">P48SEP</strain>
    </source>
</reference>
<dbReference type="Proteomes" id="UP000503251">
    <property type="component" value="Chromosome"/>
</dbReference>
<keyword evidence="6" id="KW-1185">Reference proteome</keyword>
<organism evidence="4 5">
    <name type="scientific">Oceanidesulfovibrio marinus</name>
    <dbReference type="NCBI Taxonomy" id="370038"/>
    <lineage>
        <taxon>Bacteria</taxon>
        <taxon>Pseudomonadati</taxon>
        <taxon>Thermodesulfobacteriota</taxon>
        <taxon>Desulfovibrionia</taxon>
        <taxon>Desulfovibrionales</taxon>
        <taxon>Desulfovibrionaceae</taxon>
        <taxon>Oceanidesulfovibrio</taxon>
    </lineage>
</organism>
<dbReference type="FunFam" id="3.40.50.720:FF:000084">
    <property type="entry name" value="Short-chain dehydrogenase reductase"/>
    <property type="match status" value="1"/>
</dbReference>
<evidence type="ECO:0000256" key="2">
    <source>
        <dbReference type="ARBA" id="ARBA00023002"/>
    </source>
</evidence>
<dbReference type="PROSITE" id="PS00061">
    <property type="entry name" value="ADH_SHORT"/>
    <property type="match status" value="1"/>
</dbReference>
<name>A0A6P1ZK83_9BACT</name>
<comment type="similarity">
    <text evidence="1">Belongs to the short-chain dehydrogenases/reductases (SDR) family.</text>
</comment>
<dbReference type="AlphaFoldDB" id="A0A6P1ZK83"/>
<sequence length="261" mass="27824">MAQNDKPRGYEFDLDGKVAMVTGAAGGIGLAVAQTLARYGADVALCDIQAEAVERAAEDIASTWGGRALSSRLDVTDTASINACVSEVNEAYGRIDILVNSAGINIPQIAEEVTEEAWDKVLDINLKGSFFCCQAVGRIMIAQQGGKIINISSQAGSVGLIRRSAYCSSKGAMDQMTRVLAVEWAKHNINVNSLAPTFLLTPLTQAMFEEPEFKAYVDENILFSRMATTDDLVGAAVFLASRASDMVTGTVLYVDGGWTAH</sequence>
<evidence type="ECO:0000256" key="1">
    <source>
        <dbReference type="ARBA" id="ARBA00006484"/>
    </source>
</evidence>
<dbReference type="PRINTS" id="PR00080">
    <property type="entry name" value="SDRFAMILY"/>
</dbReference>
<dbReference type="Proteomes" id="UP000434052">
    <property type="component" value="Unassembled WGS sequence"/>
</dbReference>
<dbReference type="SUPFAM" id="SSF51735">
    <property type="entry name" value="NAD(P)-binding Rossmann-fold domains"/>
    <property type="match status" value="1"/>
</dbReference>
<evidence type="ECO:0000313" key="3">
    <source>
        <dbReference type="EMBL" id="QJT11333.1"/>
    </source>
</evidence>
<evidence type="ECO:0000313" key="6">
    <source>
        <dbReference type="Proteomes" id="UP000503251"/>
    </source>
</evidence>
<dbReference type="PANTHER" id="PTHR42760:SF115">
    <property type="entry name" value="3-OXOACYL-[ACYL-CARRIER-PROTEIN] REDUCTASE FABG"/>
    <property type="match status" value="1"/>
</dbReference>
<keyword evidence="2" id="KW-0560">Oxidoreductase</keyword>
<dbReference type="InterPro" id="IPR020904">
    <property type="entry name" value="Sc_DH/Rdtase_CS"/>
</dbReference>
<dbReference type="InterPro" id="IPR036291">
    <property type="entry name" value="NAD(P)-bd_dom_sf"/>
</dbReference>
<protein>
    <submittedName>
        <fullName evidence="4">2-deoxy-D-gluconate 3-dehydrogenase</fullName>
    </submittedName>
    <submittedName>
        <fullName evidence="3">SDR family oxidoreductase</fullName>
    </submittedName>
</protein>
<dbReference type="Pfam" id="PF13561">
    <property type="entry name" value="adh_short_C2"/>
    <property type="match status" value="1"/>
</dbReference>
<dbReference type="EMBL" id="QMIF01000002">
    <property type="protein sequence ID" value="TVM36141.1"/>
    <property type="molecule type" value="Genomic_DNA"/>
</dbReference>